<accession>A0A915J2W1</accession>
<reference evidence="2" key="1">
    <citation type="submission" date="2022-11" db="UniProtKB">
        <authorList>
            <consortium name="WormBaseParasite"/>
        </authorList>
    </citation>
    <scope>IDENTIFICATION</scope>
</reference>
<protein>
    <submittedName>
        <fullName evidence="2">Uncharacterized protein</fullName>
    </submittedName>
</protein>
<keyword evidence="1" id="KW-1185">Reference proteome</keyword>
<sequence length="153" mass="17775">MQFMRSKSQIAPVEVATSVPKQAMNKSPHFNIISYFNEKGATVLDFKEYRFRIFDFSNDSCGSSSGSEIQKPYGSDSYTKYRYRHLSTPNNTKMTNIVKKQFVLIVENNLYKNQDNDGKDLNYFITNGDSADHTQEIWLHLDHKEIKIRDQST</sequence>
<evidence type="ECO:0000313" key="2">
    <source>
        <dbReference type="WBParaSite" id="nRc.2.0.1.t20449-RA"/>
    </source>
</evidence>
<dbReference type="WBParaSite" id="nRc.2.0.1.t20449-RA">
    <property type="protein sequence ID" value="nRc.2.0.1.t20449-RA"/>
    <property type="gene ID" value="nRc.2.0.1.g20449"/>
</dbReference>
<name>A0A915J2W1_ROMCU</name>
<proteinExistence type="predicted"/>
<dbReference type="Proteomes" id="UP000887565">
    <property type="component" value="Unplaced"/>
</dbReference>
<organism evidence="1 2">
    <name type="scientific">Romanomermis culicivorax</name>
    <name type="common">Nematode worm</name>
    <dbReference type="NCBI Taxonomy" id="13658"/>
    <lineage>
        <taxon>Eukaryota</taxon>
        <taxon>Metazoa</taxon>
        <taxon>Ecdysozoa</taxon>
        <taxon>Nematoda</taxon>
        <taxon>Enoplea</taxon>
        <taxon>Dorylaimia</taxon>
        <taxon>Mermithida</taxon>
        <taxon>Mermithoidea</taxon>
        <taxon>Mermithidae</taxon>
        <taxon>Romanomermis</taxon>
    </lineage>
</organism>
<dbReference type="AlphaFoldDB" id="A0A915J2W1"/>
<evidence type="ECO:0000313" key="1">
    <source>
        <dbReference type="Proteomes" id="UP000887565"/>
    </source>
</evidence>